<dbReference type="InterPro" id="IPR012312">
    <property type="entry name" value="Hemerythrin-like"/>
</dbReference>
<evidence type="ECO:0000256" key="1">
    <source>
        <dbReference type="SAM" id="Coils"/>
    </source>
</evidence>
<dbReference type="EMBL" id="SJPP01000001">
    <property type="protein sequence ID" value="TWU12539.1"/>
    <property type="molecule type" value="Genomic_DNA"/>
</dbReference>
<evidence type="ECO:0000313" key="3">
    <source>
        <dbReference type="EMBL" id="TWU12539.1"/>
    </source>
</evidence>
<dbReference type="RefSeq" id="WP_197532236.1">
    <property type="nucleotide sequence ID" value="NZ_SJPP01000001.1"/>
</dbReference>
<dbReference type="AlphaFoldDB" id="A0A5C6BN69"/>
<organism evidence="3 4">
    <name type="scientific">Symmachiella macrocystis</name>
    <dbReference type="NCBI Taxonomy" id="2527985"/>
    <lineage>
        <taxon>Bacteria</taxon>
        <taxon>Pseudomonadati</taxon>
        <taxon>Planctomycetota</taxon>
        <taxon>Planctomycetia</taxon>
        <taxon>Planctomycetales</taxon>
        <taxon>Planctomycetaceae</taxon>
        <taxon>Symmachiella</taxon>
    </lineage>
</organism>
<reference evidence="3 4" key="1">
    <citation type="submission" date="2019-02" db="EMBL/GenBank/DDBJ databases">
        <title>Deep-cultivation of Planctomycetes and their phenomic and genomic characterization uncovers novel biology.</title>
        <authorList>
            <person name="Wiegand S."/>
            <person name="Jogler M."/>
            <person name="Boedeker C."/>
            <person name="Pinto D."/>
            <person name="Vollmers J."/>
            <person name="Rivas-Marin E."/>
            <person name="Kohn T."/>
            <person name="Peeters S.H."/>
            <person name="Heuer A."/>
            <person name="Rast P."/>
            <person name="Oberbeckmann S."/>
            <person name="Bunk B."/>
            <person name="Jeske O."/>
            <person name="Meyerdierks A."/>
            <person name="Storesund J.E."/>
            <person name="Kallscheuer N."/>
            <person name="Luecker S."/>
            <person name="Lage O.M."/>
            <person name="Pohl T."/>
            <person name="Merkel B.J."/>
            <person name="Hornburger P."/>
            <person name="Mueller R.-W."/>
            <person name="Bruemmer F."/>
            <person name="Labrenz M."/>
            <person name="Spormann A.M."/>
            <person name="Op Den Camp H."/>
            <person name="Overmann J."/>
            <person name="Amann R."/>
            <person name="Jetten M.S.M."/>
            <person name="Mascher T."/>
            <person name="Medema M.H."/>
            <person name="Devos D.P."/>
            <person name="Kaster A.-K."/>
            <person name="Ovreas L."/>
            <person name="Rohde M."/>
            <person name="Galperin M.Y."/>
            <person name="Jogler C."/>
        </authorList>
    </citation>
    <scope>NUCLEOTIDE SEQUENCE [LARGE SCALE GENOMIC DNA]</scope>
    <source>
        <strain evidence="3 4">CA54</strain>
    </source>
</reference>
<sequence length="152" mass="17553">MTASQTDDFLRMLSSEHVEISKRVADLRQFWSEVNELGDGPQYEEMGARIRELRDHLAEHFDLEERGGYLAGAIQRAPQLAEQADRLKRQHQQILDTLDNYSSRLQACGESYQCWKDVLVDIEQFLNLLHDHESTEAAIIVETLDVDNHSQN</sequence>
<name>A0A5C6BN69_9PLAN</name>
<dbReference type="Proteomes" id="UP000320735">
    <property type="component" value="Unassembled WGS sequence"/>
</dbReference>
<keyword evidence="4" id="KW-1185">Reference proteome</keyword>
<accession>A0A5C6BN69</accession>
<comment type="caution">
    <text evidence="3">The sequence shown here is derived from an EMBL/GenBank/DDBJ whole genome shotgun (WGS) entry which is preliminary data.</text>
</comment>
<feature type="coiled-coil region" evidence="1">
    <location>
        <begin position="70"/>
        <end position="104"/>
    </location>
</feature>
<dbReference type="Gene3D" id="1.20.120.520">
    <property type="entry name" value="nmb1532 protein domain like"/>
    <property type="match status" value="1"/>
</dbReference>
<proteinExistence type="predicted"/>
<evidence type="ECO:0000313" key="4">
    <source>
        <dbReference type="Proteomes" id="UP000320735"/>
    </source>
</evidence>
<evidence type="ECO:0000259" key="2">
    <source>
        <dbReference type="Pfam" id="PF01814"/>
    </source>
</evidence>
<dbReference type="Pfam" id="PF01814">
    <property type="entry name" value="Hemerythrin"/>
    <property type="match status" value="1"/>
</dbReference>
<keyword evidence="1" id="KW-0175">Coiled coil</keyword>
<protein>
    <recommendedName>
        <fullName evidence="2">Hemerythrin-like domain-containing protein</fullName>
    </recommendedName>
</protein>
<feature type="domain" description="Hemerythrin-like" evidence="2">
    <location>
        <begin position="10"/>
        <end position="141"/>
    </location>
</feature>
<gene>
    <name evidence="3" type="ORF">CA54_13630</name>
</gene>